<dbReference type="PROSITE" id="PS50097">
    <property type="entry name" value="BTB"/>
    <property type="match status" value="1"/>
</dbReference>
<dbReference type="SMART" id="SM00225">
    <property type="entry name" value="BTB"/>
    <property type="match status" value="1"/>
</dbReference>
<evidence type="ECO:0000313" key="2">
    <source>
        <dbReference type="EMBL" id="CEF70178.1"/>
    </source>
</evidence>
<dbReference type="Gene3D" id="3.30.710.10">
    <property type="entry name" value="Potassium Channel Kv1.1, Chain A"/>
    <property type="match status" value="1"/>
</dbReference>
<proteinExistence type="predicted"/>
<dbReference type="GeneID" id="36382551"/>
<evidence type="ECO:0000259" key="1">
    <source>
        <dbReference type="PROSITE" id="PS50097"/>
    </source>
</evidence>
<gene>
    <name evidence="2 4 5" type="ORF">SRAE_2000481200</name>
</gene>
<evidence type="ECO:0000313" key="3">
    <source>
        <dbReference type="Proteomes" id="UP000035682"/>
    </source>
</evidence>
<dbReference type="WormBase" id="SRAE_2000481200">
    <property type="protein sequence ID" value="SRP07212"/>
    <property type="gene ID" value="WBGene00265058"/>
</dbReference>
<evidence type="ECO:0000313" key="5">
    <source>
        <dbReference type="WormBase" id="SRAE_2000481200"/>
    </source>
</evidence>
<dbReference type="AlphaFoldDB" id="A0A090LKF2"/>
<dbReference type="Proteomes" id="UP000035682">
    <property type="component" value="Unplaced"/>
</dbReference>
<reference evidence="4" key="2">
    <citation type="submission" date="2020-12" db="UniProtKB">
        <authorList>
            <consortium name="WormBaseParasite"/>
        </authorList>
    </citation>
    <scope>IDENTIFICATION</scope>
</reference>
<organism evidence="2">
    <name type="scientific">Strongyloides ratti</name>
    <name type="common">Parasitic roundworm</name>
    <dbReference type="NCBI Taxonomy" id="34506"/>
    <lineage>
        <taxon>Eukaryota</taxon>
        <taxon>Metazoa</taxon>
        <taxon>Ecdysozoa</taxon>
        <taxon>Nematoda</taxon>
        <taxon>Chromadorea</taxon>
        <taxon>Rhabditida</taxon>
        <taxon>Tylenchina</taxon>
        <taxon>Panagrolaimomorpha</taxon>
        <taxon>Strongyloidoidea</taxon>
        <taxon>Strongyloididae</taxon>
        <taxon>Strongyloides</taxon>
    </lineage>
</organism>
<accession>A0A090LKF2</accession>
<keyword evidence="3" id="KW-1185">Reference proteome</keyword>
<dbReference type="Pfam" id="PF00651">
    <property type="entry name" value="BTB"/>
    <property type="match status" value="1"/>
</dbReference>
<feature type="domain" description="BTB" evidence="1">
    <location>
        <begin position="174"/>
        <end position="243"/>
    </location>
</feature>
<dbReference type="InterPro" id="IPR000210">
    <property type="entry name" value="BTB/POZ_dom"/>
</dbReference>
<protein>
    <submittedName>
        <fullName evidence="2 4">BTB/POZ-like domain and BTB/POZ fold domain and BTB/POZ domain-containing protein</fullName>
    </submittedName>
</protein>
<name>A0A090LKF2_STRRB</name>
<dbReference type="RefSeq" id="XP_024509377.1">
    <property type="nucleotide sequence ID" value="XM_024643739.1"/>
</dbReference>
<dbReference type="EMBL" id="LN609529">
    <property type="protein sequence ID" value="CEF70178.1"/>
    <property type="molecule type" value="Genomic_DNA"/>
</dbReference>
<dbReference type="SUPFAM" id="SSF54695">
    <property type="entry name" value="POZ domain"/>
    <property type="match status" value="1"/>
</dbReference>
<dbReference type="CTD" id="36382551"/>
<dbReference type="InterPro" id="IPR011333">
    <property type="entry name" value="SKP1/BTB/POZ_sf"/>
</dbReference>
<sequence>MTSNICNIDELATSSSTKSSISIEDTKNKKHIVLTNDSECYASFRIDLPQCREFLIEPSLENIPPLNKKIVTISNCCKNEAGGVVNQLMTTNTKYVTECADCITFGTAAEDNNTSKRYLTIMSPEDEDSGIENSIYDSNNNDINISMNSLSTISLDNNTLSRTVSESSSEDIFCELSTPIVLFHCGKSYIVHKTILQSKSKKFDRIFEKDNEISSFKIPRPFVSEHVDEMINYLTVNLCNFSTRNIYGILRLALYYEIEELVMDGENWVEANFYYLNLSVLYHFLTEFERENLISSLLEYIRTNFENLLQNDIFMEFDFIFFSKIFCEIILPDVDIHKAVVIFMEWINYDYVKRLLHFKWLVSLDEMRFLSKNFIMNMGTYYFHFMSDIDFNIQYVILLTKACGGLEK</sequence>
<evidence type="ECO:0000313" key="4">
    <source>
        <dbReference type="WBParaSite" id="SRAE_2000481200.1"/>
    </source>
</evidence>
<reference evidence="2 3" key="1">
    <citation type="submission" date="2014-09" db="EMBL/GenBank/DDBJ databases">
        <authorList>
            <person name="Martin A.A."/>
        </authorList>
    </citation>
    <scope>NUCLEOTIDE SEQUENCE</scope>
    <source>
        <strain evidence="3">ED321</strain>
        <strain evidence="2">ED321 Heterogonic</strain>
    </source>
</reference>
<dbReference type="WBParaSite" id="SRAE_2000481200.1">
    <property type="protein sequence ID" value="SRAE_2000481200.1"/>
    <property type="gene ID" value="WBGene00265058"/>
</dbReference>